<sequence length="64" mass="7385">MWLIEALGLLPLEMQDKKLPLEFGDEKFMSADPGLELNNKTRLAAEIEILDTMARTRRQRLAEL</sequence>
<evidence type="ECO:0000313" key="2">
    <source>
        <dbReference type="Proteomes" id="UP000030686"/>
    </source>
</evidence>
<protein>
    <submittedName>
        <fullName evidence="1">Genomic scaffold, ProqFM164S03</fullName>
    </submittedName>
</protein>
<gene>
    <name evidence="1" type="ORF">PROQFM164_S03g001664</name>
</gene>
<organism evidence="1 2">
    <name type="scientific">Penicillium roqueforti (strain FM164)</name>
    <dbReference type="NCBI Taxonomy" id="1365484"/>
    <lineage>
        <taxon>Eukaryota</taxon>
        <taxon>Fungi</taxon>
        <taxon>Dikarya</taxon>
        <taxon>Ascomycota</taxon>
        <taxon>Pezizomycotina</taxon>
        <taxon>Eurotiomycetes</taxon>
        <taxon>Eurotiomycetidae</taxon>
        <taxon>Eurotiales</taxon>
        <taxon>Aspergillaceae</taxon>
        <taxon>Penicillium</taxon>
    </lineage>
</organism>
<proteinExistence type="predicted"/>
<accession>W6QZF4</accession>
<reference evidence="1" key="1">
    <citation type="journal article" date="2014" name="Nat. Commun.">
        <title>Multiple recent horizontal transfers of a large genomic region in cheese making fungi.</title>
        <authorList>
            <person name="Cheeseman K."/>
            <person name="Ropars J."/>
            <person name="Renault P."/>
            <person name="Dupont J."/>
            <person name="Gouzy J."/>
            <person name="Branca A."/>
            <person name="Abraham A.L."/>
            <person name="Ceppi M."/>
            <person name="Conseiller E."/>
            <person name="Debuchy R."/>
            <person name="Malagnac F."/>
            <person name="Goarin A."/>
            <person name="Silar P."/>
            <person name="Lacoste S."/>
            <person name="Sallet E."/>
            <person name="Bensimon A."/>
            <person name="Giraud T."/>
            <person name="Brygoo Y."/>
        </authorList>
    </citation>
    <scope>NUCLEOTIDE SEQUENCE [LARGE SCALE GENOMIC DNA]</scope>
    <source>
        <strain evidence="1">FM164</strain>
    </source>
</reference>
<dbReference type="Proteomes" id="UP000030686">
    <property type="component" value="Unassembled WGS sequence"/>
</dbReference>
<keyword evidence="2" id="KW-1185">Reference proteome</keyword>
<dbReference type="EMBL" id="HG792017">
    <property type="protein sequence ID" value="CDM34937.1"/>
    <property type="molecule type" value="Genomic_DNA"/>
</dbReference>
<dbReference type="AlphaFoldDB" id="W6QZF4"/>
<evidence type="ECO:0000313" key="1">
    <source>
        <dbReference type="EMBL" id="CDM34937.1"/>
    </source>
</evidence>
<name>W6QZF4_PENRF</name>